<evidence type="ECO:0000313" key="11">
    <source>
        <dbReference type="EMBL" id="NQV64096.1"/>
    </source>
</evidence>
<keyword evidence="2 8" id="KW-0479">Metal-binding</keyword>
<reference evidence="11" key="1">
    <citation type="submission" date="2020-05" db="EMBL/GenBank/DDBJ databases">
        <title>Sulfur intermediates as new biogeochemical hubs in an aquatic model microbial ecosystem.</title>
        <authorList>
            <person name="Vigneron A."/>
        </authorList>
    </citation>
    <scope>NUCLEOTIDE SEQUENCE</scope>
    <source>
        <strain evidence="11">Bin.250</strain>
    </source>
</reference>
<dbReference type="NCBIfam" id="NF008280">
    <property type="entry name" value="PRK11058.1"/>
    <property type="match status" value="1"/>
</dbReference>
<evidence type="ECO:0000256" key="3">
    <source>
        <dbReference type="ARBA" id="ARBA00022741"/>
    </source>
</evidence>
<dbReference type="SUPFAM" id="SSF52540">
    <property type="entry name" value="P-loop containing nucleoside triphosphate hydrolases"/>
    <property type="match status" value="1"/>
</dbReference>
<comment type="function">
    <text evidence="6">GTPase that associates with the 50S ribosomal subunit and may have a role during protein synthesis or ribosome biogenesis.</text>
</comment>
<gene>
    <name evidence="6 11" type="primary">hflX</name>
    <name evidence="11" type="ORF">HQ497_01920</name>
</gene>
<dbReference type="Gene3D" id="3.40.50.300">
    <property type="entry name" value="P-loop containing nucleotide triphosphate hydrolases"/>
    <property type="match status" value="1"/>
</dbReference>
<dbReference type="InterPro" id="IPR030394">
    <property type="entry name" value="G_HFLX_dom"/>
</dbReference>
<dbReference type="PROSITE" id="PS51705">
    <property type="entry name" value="G_HFLX"/>
    <property type="match status" value="1"/>
</dbReference>
<evidence type="ECO:0000256" key="6">
    <source>
        <dbReference type="HAMAP-Rule" id="MF_00900"/>
    </source>
</evidence>
<evidence type="ECO:0000256" key="8">
    <source>
        <dbReference type="PIRSR" id="PIRSR006809-2"/>
    </source>
</evidence>
<dbReference type="PANTHER" id="PTHR10229">
    <property type="entry name" value="GTP-BINDING PROTEIN HFLX"/>
    <property type="match status" value="1"/>
</dbReference>
<feature type="binding site" evidence="8">
    <location>
        <position position="216"/>
    </location>
    <ligand>
        <name>Mg(2+)</name>
        <dbReference type="ChEBI" id="CHEBI:18420"/>
    </ligand>
</feature>
<dbReference type="InterPro" id="IPR045498">
    <property type="entry name" value="HflX_C"/>
</dbReference>
<dbReference type="Gene3D" id="6.10.250.2860">
    <property type="match status" value="1"/>
</dbReference>
<dbReference type="GO" id="GO:0005525">
    <property type="term" value="F:GTP binding"/>
    <property type="evidence" value="ECO:0007669"/>
    <property type="project" value="UniProtKB-UniRule"/>
</dbReference>
<comment type="caution">
    <text evidence="11">The sequence shown here is derived from an EMBL/GenBank/DDBJ whole genome shotgun (WGS) entry which is preliminary data.</text>
</comment>
<dbReference type="GO" id="GO:0005737">
    <property type="term" value="C:cytoplasm"/>
    <property type="evidence" value="ECO:0007669"/>
    <property type="project" value="UniProtKB-SubCell"/>
</dbReference>
<keyword evidence="4 8" id="KW-0460">Magnesium</keyword>
<dbReference type="NCBIfam" id="TIGR03156">
    <property type="entry name" value="GTP_HflX"/>
    <property type="match status" value="1"/>
</dbReference>
<feature type="binding site" evidence="7">
    <location>
        <begin position="322"/>
        <end position="325"/>
    </location>
    <ligand>
        <name>GTP</name>
        <dbReference type="ChEBI" id="CHEBI:37565"/>
    </ligand>
</feature>
<accession>A0A973A8T3</accession>
<dbReference type="PANTHER" id="PTHR10229:SF0">
    <property type="entry name" value="GTP-BINDING PROTEIN 6-RELATED"/>
    <property type="match status" value="1"/>
</dbReference>
<feature type="binding site" evidence="7">
    <location>
        <begin position="209"/>
        <end position="216"/>
    </location>
    <ligand>
        <name>GTP</name>
        <dbReference type="ChEBI" id="CHEBI:37565"/>
    </ligand>
</feature>
<dbReference type="InterPro" id="IPR006073">
    <property type="entry name" value="GTP-bd"/>
</dbReference>
<dbReference type="Gene3D" id="3.40.50.11060">
    <property type="entry name" value="GTPase HflX, N-terminal domain"/>
    <property type="match status" value="1"/>
</dbReference>
<dbReference type="GO" id="GO:0043022">
    <property type="term" value="F:ribosome binding"/>
    <property type="evidence" value="ECO:0007669"/>
    <property type="project" value="TreeGrafter"/>
</dbReference>
<keyword evidence="5 6" id="KW-0342">GTP-binding</keyword>
<feature type="compositionally biased region" description="Polar residues" evidence="9">
    <location>
        <begin position="155"/>
        <end position="165"/>
    </location>
</feature>
<dbReference type="InterPro" id="IPR027417">
    <property type="entry name" value="P-loop_NTPase"/>
</dbReference>
<proteinExistence type="inferred from homology"/>
<evidence type="ECO:0000256" key="1">
    <source>
        <dbReference type="ARBA" id="ARBA00022490"/>
    </source>
</evidence>
<dbReference type="GO" id="GO:0003924">
    <property type="term" value="F:GTPase activity"/>
    <property type="evidence" value="ECO:0007669"/>
    <property type="project" value="UniProtKB-UniRule"/>
</dbReference>
<keyword evidence="3 6" id="KW-0547">Nucleotide-binding</keyword>
<dbReference type="AlphaFoldDB" id="A0A973A8T3"/>
<dbReference type="InterPro" id="IPR032305">
    <property type="entry name" value="GTP-bd_M"/>
</dbReference>
<sequence length="437" mass="48040">MWFERPEAGTQALLVHLVEADSSAAEFTELVLSAGLVPAACIHVKRRSAHPKTYVGSGKLQELRDLAETCEAELVIFDQDLSPTQERNIEAALERRVIGRTGLILDIFGQRARTHEGQLQVELAQLQHMSTRLVRGWTHLDRQRGGSGRGQGSSMGVTGTGETQLESDQRILRARVKHINQQLDKVRKQRTQNRRSRVRADIRSVSLVGYTNAGKSTLFNRLCDAHVHAADQLFATLDPTLRQLELPVIGKAILTDTVGFIRSLPHGLVKAFRATLEEVEQADLLLHVVDAVSAEKDHQMHEVNGVLAEIDADGVPQLLVYNKIDLIEEVPRVDRGADGLPVRVWVSSLTGAGVDLLVGAISELLGQQVIETTVHLEPHEGQLRAELFALGAVLAEETQADGTMNLQLRIERASLERLGKRLLSPATLQAIVGTEDI</sequence>
<organism evidence="11 12">
    <name type="scientific">SAR86 cluster bacterium</name>
    <dbReference type="NCBI Taxonomy" id="2030880"/>
    <lineage>
        <taxon>Bacteria</taxon>
        <taxon>Pseudomonadati</taxon>
        <taxon>Pseudomonadota</taxon>
        <taxon>Gammaproteobacteria</taxon>
        <taxon>SAR86 cluster</taxon>
    </lineage>
</organism>
<dbReference type="Pfam" id="PF13167">
    <property type="entry name" value="GTP-bdg_N"/>
    <property type="match status" value="1"/>
</dbReference>
<dbReference type="Pfam" id="PF16360">
    <property type="entry name" value="GTP-bdg_M"/>
    <property type="match status" value="1"/>
</dbReference>
<evidence type="ECO:0000256" key="2">
    <source>
        <dbReference type="ARBA" id="ARBA00022723"/>
    </source>
</evidence>
<dbReference type="InterPro" id="IPR042108">
    <property type="entry name" value="GTPase_HflX_N_sf"/>
</dbReference>
<comment type="subunit">
    <text evidence="6">Monomer. Associates with the 50S ribosomal subunit.</text>
</comment>
<evidence type="ECO:0000256" key="7">
    <source>
        <dbReference type="PIRSR" id="PIRSR006809-1"/>
    </source>
</evidence>
<evidence type="ECO:0000256" key="5">
    <source>
        <dbReference type="ARBA" id="ARBA00023134"/>
    </source>
</evidence>
<feature type="binding site" evidence="8">
    <location>
        <position position="236"/>
    </location>
    <ligand>
        <name>Mg(2+)</name>
        <dbReference type="ChEBI" id="CHEBI:18420"/>
    </ligand>
</feature>
<dbReference type="Pfam" id="PF01926">
    <property type="entry name" value="MMR_HSR1"/>
    <property type="match status" value="1"/>
</dbReference>
<dbReference type="EMBL" id="JABMOJ010000066">
    <property type="protein sequence ID" value="NQV64096.1"/>
    <property type="molecule type" value="Genomic_DNA"/>
</dbReference>
<evidence type="ECO:0000256" key="4">
    <source>
        <dbReference type="ARBA" id="ARBA00022842"/>
    </source>
</evidence>
<dbReference type="FunFam" id="3.40.50.11060:FF:000001">
    <property type="entry name" value="GTPase HflX"/>
    <property type="match status" value="1"/>
</dbReference>
<protein>
    <recommendedName>
        <fullName evidence="6">GTPase HflX</fullName>
    </recommendedName>
    <alternativeName>
        <fullName evidence="6">GTP-binding protein HflX</fullName>
    </alternativeName>
</protein>
<feature type="binding site" evidence="7">
    <location>
        <begin position="234"/>
        <end position="238"/>
    </location>
    <ligand>
        <name>GTP</name>
        <dbReference type="ChEBI" id="CHEBI:37565"/>
    </ligand>
</feature>
<dbReference type="Pfam" id="PF19275">
    <property type="entry name" value="HflX_C"/>
    <property type="match status" value="1"/>
</dbReference>
<feature type="binding site" evidence="7">
    <location>
        <begin position="256"/>
        <end position="259"/>
    </location>
    <ligand>
        <name>GTP</name>
        <dbReference type="ChEBI" id="CHEBI:37565"/>
    </ligand>
</feature>
<dbReference type="FunFam" id="3.40.50.300:FF:000173">
    <property type="entry name" value="GTPase HflX"/>
    <property type="match status" value="1"/>
</dbReference>
<dbReference type="InterPro" id="IPR025121">
    <property type="entry name" value="GTPase_HflX_N"/>
</dbReference>
<comment type="cofactor">
    <cofactor evidence="8">
        <name>Mg(2+)</name>
        <dbReference type="ChEBI" id="CHEBI:18420"/>
    </cofactor>
</comment>
<keyword evidence="1 6" id="KW-0963">Cytoplasm</keyword>
<name>A0A973A8T3_9GAMM</name>
<dbReference type="PRINTS" id="PR00326">
    <property type="entry name" value="GTP1OBG"/>
</dbReference>
<dbReference type="Proteomes" id="UP000754644">
    <property type="component" value="Unassembled WGS sequence"/>
</dbReference>
<dbReference type="PIRSF" id="PIRSF006809">
    <property type="entry name" value="GTP-binding_hflX_prd"/>
    <property type="match status" value="1"/>
</dbReference>
<comment type="similarity">
    <text evidence="6">Belongs to the TRAFAC class OBG-HflX-like GTPase superfamily. HflX GTPase family.</text>
</comment>
<evidence type="ECO:0000313" key="12">
    <source>
        <dbReference type="Proteomes" id="UP000754644"/>
    </source>
</evidence>
<dbReference type="InterPro" id="IPR016496">
    <property type="entry name" value="GTPase_HflX"/>
</dbReference>
<comment type="subcellular location">
    <subcellularLocation>
        <location evidence="6">Cytoplasm</location>
    </subcellularLocation>
    <text evidence="6">May associate with membranes.</text>
</comment>
<evidence type="ECO:0000256" key="9">
    <source>
        <dbReference type="SAM" id="MobiDB-lite"/>
    </source>
</evidence>
<feature type="binding site" evidence="7">
    <location>
        <begin position="347"/>
        <end position="349"/>
    </location>
    <ligand>
        <name>GTP</name>
        <dbReference type="ChEBI" id="CHEBI:37565"/>
    </ligand>
</feature>
<dbReference type="GO" id="GO:0046872">
    <property type="term" value="F:metal ion binding"/>
    <property type="evidence" value="ECO:0007669"/>
    <property type="project" value="UniProtKB-KW"/>
</dbReference>
<feature type="region of interest" description="Disordered" evidence="9">
    <location>
        <begin position="140"/>
        <end position="165"/>
    </location>
</feature>
<dbReference type="HAMAP" id="MF_00900">
    <property type="entry name" value="GTPase_HflX"/>
    <property type="match status" value="1"/>
</dbReference>
<feature type="domain" description="Hflx-type G" evidence="10">
    <location>
        <begin position="203"/>
        <end position="369"/>
    </location>
</feature>
<evidence type="ECO:0000259" key="10">
    <source>
        <dbReference type="PROSITE" id="PS51705"/>
    </source>
</evidence>
<dbReference type="CDD" id="cd01878">
    <property type="entry name" value="HflX"/>
    <property type="match status" value="1"/>
</dbReference>